<keyword evidence="8" id="KW-0472">Membrane</keyword>
<evidence type="ECO:0000256" key="4">
    <source>
        <dbReference type="ARBA" id="ARBA00022889"/>
    </source>
</evidence>
<feature type="domain" description="Chaplin" evidence="10">
    <location>
        <begin position="201"/>
        <end position="241"/>
    </location>
</feature>
<feature type="signal peptide" evidence="9">
    <location>
        <begin position="1"/>
        <end position="28"/>
    </location>
</feature>
<keyword evidence="12" id="KW-1185">Reference proteome</keyword>
<keyword evidence="1" id="KW-0134">Cell wall</keyword>
<name>A0A3N0E558_9ACTN</name>
<keyword evidence="8" id="KW-0812">Transmembrane</keyword>
<evidence type="ECO:0000256" key="8">
    <source>
        <dbReference type="SAM" id="Phobius"/>
    </source>
</evidence>
<evidence type="ECO:0000256" key="6">
    <source>
        <dbReference type="ARBA" id="ARBA00023088"/>
    </source>
</evidence>
<protein>
    <submittedName>
        <fullName evidence="11">DUF320 domain-containing protein</fullName>
    </submittedName>
</protein>
<dbReference type="Proteomes" id="UP000269198">
    <property type="component" value="Unassembled WGS sequence"/>
</dbReference>
<dbReference type="OrthoDB" id="3544424at2"/>
<evidence type="ECO:0000256" key="5">
    <source>
        <dbReference type="ARBA" id="ARBA00023087"/>
    </source>
</evidence>
<feature type="compositionally biased region" description="Acidic residues" evidence="7">
    <location>
        <begin position="258"/>
        <end position="279"/>
    </location>
</feature>
<dbReference type="Pfam" id="PF03777">
    <property type="entry name" value="ChpA-C"/>
    <property type="match status" value="4"/>
</dbReference>
<dbReference type="NCBIfam" id="TIGR01167">
    <property type="entry name" value="LPXTG_anchor"/>
    <property type="match status" value="1"/>
</dbReference>
<keyword evidence="5" id="KW-0034">Amyloid</keyword>
<keyword evidence="8" id="KW-1133">Transmembrane helix</keyword>
<keyword evidence="2" id="KW-0964">Secreted</keyword>
<dbReference type="GO" id="GO:0007155">
    <property type="term" value="P:cell adhesion"/>
    <property type="evidence" value="ECO:0007669"/>
    <property type="project" value="UniProtKB-KW"/>
</dbReference>
<evidence type="ECO:0000256" key="3">
    <source>
        <dbReference type="ARBA" id="ARBA00022729"/>
    </source>
</evidence>
<feature type="domain" description="Chaplin" evidence="10">
    <location>
        <begin position="145"/>
        <end position="185"/>
    </location>
</feature>
<evidence type="ECO:0000313" key="11">
    <source>
        <dbReference type="EMBL" id="RNL82982.1"/>
    </source>
</evidence>
<evidence type="ECO:0000259" key="10">
    <source>
        <dbReference type="PROSITE" id="PS51884"/>
    </source>
</evidence>
<feature type="region of interest" description="Disordered" evidence="7">
    <location>
        <begin position="238"/>
        <end position="309"/>
    </location>
</feature>
<keyword evidence="4" id="KW-0130">Cell adhesion</keyword>
<feature type="chain" id="PRO_5018154166" evidence="9">
    <location>
        <begin position="29"/>
        <end position="352"/>
    </location>
</feature>
<feature type="transmembrane region" description="Helical" evidence="8">
    <location>
        <begin position="316"/>
        <end position="336"/>
    </location>
</feature>
<feature type="region of interest" description="Disordered" evidence="7">
    <location>
        <begin position="186"/>
        <end position="207"/>
    </location>
</feature>
<evidence type="ECO:0000256" key="2">
    <source>
        <dbReference type="ARBA" id="ARBA00022525"/>
    </source>
</evidence>
<reference evidence="11 12" key="1">
    <citation type="submission" date="2018-11" db="EMBL/GenBank/DDBJ databases">
        <title>The genome draft of YIM 96095.</title>
        <authorList>
            <person name="Tang S.-K."/>
            <person name="Chunyu W.-X."/>
            <person name="Feng Y.-Z."/>
        </authorList>
    </citation>
    <scope>NUCLEOTIDE SEQUENCE [LARGE SCALE GENOMIC DNA]</scope>
    <source>
        <strain evidence="11 12">YIM 96095</strain>
    </source>
</reference>
<organism evidence="11 12">
    <name type="scientific">Halostreptopolyspora alba</name>
    <dbReference type="NCBI Taxonomy" id="2487137"/>
    <lineage>
        <taxon>Bacteria</taxon>
        <taxon>Bacillati</taxon>
        <taxon>Actinomycetota</taxon>
        <taxon>Actinomycetes</taxon>
        <taxon>Streptosporangiales</taxon>
        <taxon>Nocardiopsidaceae</taxon>
        <taxon>Halostreptopolyspora</taxon>
    </lineage>
</organism>
<dbReference type="Pfam" id="PF00746">
    <property type="entry name" value="Gram_pos_anchor"/>
    <property type="match status" value="1"/>
</dbReference>
<evidence type="ECO:0000256" key="7">
    <source>
        <dbReference type="SAM" id="MobiDB-lite"/>
    </source>
</evidence>
<dbReference type="EMBL" id="RJMB01000019">
    <property type="protein sequence ID" value="RNL82982.1"/>
    <property type="molecule type" value="Genomic_DNA"/>
</dbReference>
<sequence>MHKKWYASVSVTALTVGLVGASASAALADPETDGSGGVASGNQINVPADVEAELCGNSLAALGISEAECTEVAEVLYAAGDGGGGETDGSGGVASGNQVNVPVDAAVDICGNSAAVGGISEADCTKIAEKLAEESGDGGGETDGSGGVASGNQINLPVNIAVDVCGNSLAALGISEAECTEVVEEIEKSEDNGGGGETDGSGGVASGNQVNVPVDAAVDICGNSAAVVGISEASCMTKISSEDSEDPEAPEDPKDPEEPGGENPDEPDNGGDESDEEENNGDKGDGSSDSTNDKEAAAGDDDTDTAGALPVTGASLAGMVAAALAALGVGGAALYFSRKRKAALATEENSVA</sequence>
<evidence type="ECO:0000256" key="1">
    <source>
        <dbReference type="ARBA" id="ARBA00022512"/>
    </source>
</evidence>
<feature type="compositionally biased region" description="Basic and acidic residues" evidence="7">
    <location>
        <begin position="280"/>
        <end position="297"/>
    </location>
</feature>
<keyword evidence="3 9" id="KW-0732">Signal</keyword>
<feature type="domain" description="Chaplin" evidence="10">
    <location>
        <begin position="90"/>
        <end position="130"/>
    </location>
</feature>
<evidence type="ECO:0000313" key="12">
    <source>
        <dbReference type="Proteomes" id="UP000269198"/>
    </source>
</evidence>
<accession>A0A3N0E558</accession>
<feature type="compositionally biased region" description="Gly residues" evidence="7">
    <location>
        <begin position="192"/>
        <end position="205"/>
    </location>
</feature>
<dbReference type="InterPro" id="IPR019931">
    <property type="entry name" value="LPXTG_anchor"/>
</dbReference>
<evidence type="ECO:0000256" key="9">
    <source>
        <dbReference type="SAM" id="SignalP"/>
    </source>
</evidence>
<dbReference type="InterPro" id="IPR005528">
    <property type="entry name" value="ChpA-H"/>
</dbReference>
<keyword evidence="6" id="KW-0572">Peptidoglycan-anchor</keyword>
<dbReference type="PROSITE" id="PS51884">
    <property type="entry name" value="CHAPLIN"/>
    <property type="match status" value="4"/>
</dbReference>
<dbReference type="RefSeq" id="WP_123202459.1">
    <property type="nucleotide sequence ID" value="NZ_RJMB01000019.1"/>
</dbReference>
<feature type="domain" description="Chaplin" evidence="10">
    <location>
        <begin position="35"/>
        <end position="75"/>
    </location>
</feature>
<comment type="caution">
    <text evidence="11">The sequence shown here is derived from an EMBL/GenBank/DDBJ whole genome shotgun (WGS) entry which is preliminary data.</text>
</comment>
<dbReference type="AlphaFoldDB" id="A0A3N0E558"/>
<gene>
    <name evidence="11" type="ORF">EFW17_17315</name>
</gene>
<proteinExistence type="predicted"/>